<dbReference type="NCBIfam" id="NF007557">
    <property type="entry name" value="PRK10178.1"/>
    <property type="match status" value="1"/>
</dbReference>
<comment type="similarity">
    <text evidence="9 10">Belongs to the peptidase M15D family.</text>
</comment>
<dbReference type="PANTHER" id="PTHR43126">
    <property type="entry name" value="D-ALANYL-D-ALANINE DIPEPTIDASE"/>
    <property type="match status" value="1"/>
</dbReference>
<feature type="binding site" evidence="9">
    <location>
        <position position="105"/>
    </location>
    <ligand>
        <name>Zn(2+)</name>
        <dbReference type="ChEBI" id="CHEBI:29105"/>
        <note>catalytic</note>
    </ligand>
</feature>
<feature type="binding site" evidence="9">
    <location>
        <position position="98"/>
    </location>
    <ligand>
        <name>Zn(2+)</name>
        <dbReference type="ChEBI" id="CHEBI:29105"/>
        <note>catalytic</note>
    </ligand>
</feature>
<dbReference type="GeneID" id="75027578"/>
<feature type="binding site" evidence="9">
    <location>
        <position position="165"/>
    </location>
    <ligand>
        <name>Zn(2+)</name>
        <dbReference type="ChEBI" id="CHEBI:29105"/>
        <note>catalytic</note>
    </ligand>
</feature>
<dbReference type="STRING" id="1411141.GCA_001590885_00945"/>
<evidence type="ECO:0000256" key="6">
    <source>
        <dbReference type="ARBA" id="ARBA00022997"/>
    </source>
</evidence>
<name>A0A240C2N3_SERFI</name>
<dbReference type="Pfam" id="PF01427">
    <property type="entry name" value="Peptidase_M15"/>
    <property type="match status" value="1"/>
</dbReference>
<keyword evidence="8 10" id="KW-0961">Cell wall biogenesis/degradation</keyword>
<sequence length="187" mass="20502">MSDNVTLVDLAVRFPGLCIDLKYASADNLTGRAIYRESRCLLHPDAAQGLARCLRVAQLAGYSLRVFDAYRPQQAQALLWLACPDSQYVTATEVGSHHSRGVAVDVTLQDAAGMALDMGTGFDEMSARSHPFYPDFSPEVQRNRLLLSAVMAAGGFRGIASEWWHFELPNAGDYPLLADRFGCFSPD</sequence>
<keyword evidence="5 9" id="KW-0862">Zinc</keyword>
<comment type="function">
    <text evidence="9 10">Catalyzes hydrolysis of the D-alanyl-D-alanine dipeptide.</text>
</comment>
<dbReference type="KEGG" id="sfj:SAMEA4384070_2424"/>
<keyword evidence="6 9" id="KW-0224">Dipeptidase</keyword>
<evidence type="ECO:0000256" key="5">
    <source>
        <dbReference type="ARBA" id="ARBA00022833"/>
    </source>
</evidence>
<dbReference type="AlphaFoldDB" id="A0A240C2N3"/>
<dbReference type="GO" id="GO:0008270">
    <property type="term" value="F:zinc ion binding"/>
    <property type="evidence" value="ECO:0007669"/>
    <property type="project" value="UniProtKB-UniRule"/>
</dbReference>
<evidence type="ECO:0000256" key="9">
    <source>
        <dbReference type="HAMAP-Rule" id="MF_01924"/>
    </source>
</evidence>
<keyword evidence="3 9" id="KW-0479">Metal-binding</keyword>
<dbReference type="SUPFAM" id="SSF55166">
    <property type="entry name" value="Hedgehog/DD-peptidase"/>
    <property type="match status" value="1"/>
</dbReference>
<dbReference type="InterPro" id="IPR000755">
    <property type="entry name" value="A_A_dipeptidase"/>
</dbReference>
<feature type="active site" description="Proton donor/acceptor" evidence="9">
    <location>
        <position position="162"/>
    </location>
</feature>
<evidence type="ECO:0000256" key="10">
    <source>
        <dbReference type="PIRNR" id="PIRNR026671"/>
    </source>
</evidence>
<dbReference type="CDD" id="cd14840">
    <property type="entry name" value="D-Ala-D-Ala_dipeptidase_Aad"/>
    <property type="match status" value="1"/>
</dbReference>
<dbReference type="PANTHER" id="PTHR43126:SF1">
    <property type="entry name" value="D-ALANYL-D-ALANINE DIPEPTIDASE"/>
    <property type="match status" value="1"/>
</dbReference>
<keyword evidence="2 9" id="KW-0645">Protease</keyword>
<keyword evidence="4 9" id="KW-0378">Hydrolase</keyword>
<dbReference type="HAMAP" id="MF_01924">
    <property type="entry name" value="A_A_dipeptidase"/>
    <property type="match status" value="1"/>
</dbReference>
<gene>
    <name evidence="9 11" type="primary">ddpX</name>
    <name evidence="11" type="ORF">SAMEA4384070_02424</name>
</gene>
<comment type="catalytic activity">
    <reaction evidence="1 9 10">
        <text>D-alanyl-D-alanine + H2O = 2 D-alanine</text>
        <dbReference type="Rhea" id="RHEA:20661"/>
        <dbReference type="ChEBI" id="CHEBI:15377"/>
        <dbReference type="ChEBI" id="CHEBI:57416"/>
        <dbReference type="ChEBI" id="CHEBI:57822"/>
        <dbReference type="EC" id="3.4.13.22"/>
    </reaction>
</comment>
<dbReference type="GO" id="GO:0008237">
    <property type="term" value="F:metallopeptidase activity"/>
    <property type="evidence" value="ECO:0007669"/>
    <property type="project" value="UniProtKB-KW"/>
</dbReference>
<reference evidence="11 12" key="1">
    <citation type="submission" date="2017-06" db="EMBL/GenBank/DDBJ databases">
        <authorList>
            <consortium name="Pathogen Informatics"/>
        </authorList>
    </citation>
    <scope>NUCLEOTIDE SEQUENCE [LARGE SCALE GENOMIC DNA]</scope>
    <source>
        <strain evidence="11 12">NCTC12148</strain>
    </source>
</reference>
<feature type="site" description="Transition state stabilizer" evidence="9">
    <location>
        <position position="71"/>
    </location>
</feature>
<dbReference type="PIRSF" id="PIRSF026671">
    <property type="entry name" value="AA_dipeptidase"/>
    <property type="match status" value="1"/>
</dbReference>
<evidence type="ECO:0000256" key="1">
    <source>
        <dbReference type="ARBA" id="ARBA00001362"/>
    </source>
</evidence>
<comment type="cofactor">
    <cofactor evidence="9">
        <name>Zn(2+)</name>
        <dbReference type="ChEBI" id="CHEBI:29105"/>
    </cofactor>
    <text evidence="9">Binds 1 zinc ion per subunit.</text>
</comment>
<keyword evidence="12" id="KW-1185">Reference proteome</keyword>
<dbReference type="Proteomes" id="UP000215134">
    <property type="component" value="Chromosome 1"/>
</dbReference>
<protein>
    <recommendedName>
        <fullName evidence="9 10">D-alanyl-D-alanine dipeptidase</fullName>
        <shortName evidence="9 10">D-Ala-D-Ala dipeptidase</shortName>
        <ecNumber evidence="9 10">3.4.13.22</ecNumber>
    </recommendedName>
</protein>
<dbReference type="RefSeq" id="WP_061795355.1">
    <property type="nucleotide sequence ID" value="NZ_CABITV010000001.1"/>
</dbReference>
<proteinExistence type="inferred from homology"/>
<dbReference type="GO" id="GO:0006508">
    <property type="term" value="P:proteolysis"/>
    <property type="evidence" value="ECO:0007669"/>
    <property type="project" value="UniProtKB-KW"/>
</dbReference>
<dbReference type="GO" id="GO:0160237">
    <property type="term" value="F:D-Ala-D-Ala dipeptidase activity"/>
    <property type="evidence" value="ECO:0007669"/>
    <property type="project" value="UniProtKB-EC"/>
</dbReference>
<dbReference type="OrthoDB" id="9801430at2"/>
<dbReference type="Gene3D" id="3.30.1380.10">
    <property type="match status" value="1"/>
</dbReference>
<organism evidence="11 12">
    <name type="scientific">Serratia ficaria</name>
    <dbReference type="NCBI Taxonomy" id="61651"/>
    <lineage>
        <taxon>Bacteria</taxon>
        <taxon>Pseudomonadati</taxon>
        <taxon>Pseudomonadota</taxon>
        <taxon>Gammaproteobacteria</taxon>
        <taxon>Enterobacterales</taxon>
        <taxon>Yersiniaceae</taxon>
        <taxon>Serratia</taxon>
    </lineage>
</organism>
<evidence type="ECO:0000313" key="11">
    <source>
        <dbReference type="EMBL" id="SNW01378.1"/>
    </source>
</evidence>
<dbReference type="InterPro" id="IPR009045">
    <property type="entry name" value="Zn_M74/Hedgehog-like"/>
</dbReference>
<evidence type="ECO:0000313" key="12">
    <source>
        <dbReference type="Proteomes" id="UP000215134"/>
    </source>
</evidence>
<keyword evidence="7 9" id="KW-0482">Metalloprotease</keyword>
<evidence type="ECO:0000256" key="3">
    <source>
        <dbReference type="ARBA" id="ARBA00022723"/>
    </source>
</evidence>
<evidence type="ECO:0000256" key="7">
    <source>
        <dbReference type="ARBA" id="ARBA00023049"/>
    </source>
</evidence>
<dbReference type="EC" id="3.4.13.22" evidence="9 10"/>
<evidence type="ECO:0000256" key="8">
    <source>
        <dbReference type="ARBA" id="ARBA00023316"/>
    </source>
</evidence>
<dbReference type="GO" id="GO:0071555">
    <property type="term" value="P:cell wall organization"/>
    <property type="evidence" value="ECO:0007669"/>
    <property type="project" value="UniProtKB-KW"/>
</dbReference>
<accession>A0A240C2N3</accession>
<dbReference type="EMBL" id="LT906479">
    <property type="protein sequence ID" value="SNW01378.1"/>
    <property type="molecule type" value="Genomic_DNA"/>
</dbReference>
<evidence type="ECO:0000256" key="4">
    <source>
        <dbReference type="ARBA" id="ARBA00022801"/>
    </source>
</evidence>
<evidence type="ECO:0000256" key="2">
    <source>
        <dbReference type="ARBA" id="ARBA00022670"/>
    </source>
</evidence>